<name>A0A858R600_9PROT</name>
<keyword evidence="4 7" id="KW-0808">Transferase</keyword>
<gene>
    <name evidence="10" type="ORF">HHL28_07490</name>
</gene>
<keyword evidence="3 7" id="KW-0032">Aminotransferase</keyword>
<evidence type="ECO:0000256" key="8">
    <source>
        <dbReference type="SAM" id="MobiDB-lite"/>
    </source>
</evidence>
<dbReference type="InterPro" id="IPR015424">
    <property type="entry name" value="PyrdxlP-dep_Trfase"/>
</dbReference>
<evidence type="ECO:0000313" key="10">
    <source>
        <dbReference type="EMBL" id="QJE72949.1"/>
    </source>
</evidence>
<evidence type="ECO:0000256" key="7">
    <source>
        <dbReference type="RuleBase" id="RU000481"/>
    </source>
</evidence>
<feature type="region of interest" description="Disordered" evidence="8">
    <location>
        <begin position="1"/>
        <end position="36"/>
    </location>
</feature>
<evidence type="ECO:0000256" key="5">
    <source>
        <dbReference type="ARBA" id="ARBA00022898"/>
    </source>
</evidence>
<dbReference type="PANTHER" id="PTHR46383:SF2">
    <property type="entry name" value="AMINOTRANSFERASE"/>
    <property type="match status" value="1"/>
</dbReference>
<evidence type="ECO:0000259" key="9">
    <source>
        <dbReference type="Pfam" id="PF00155"/>
    </source>
</evidence>
<dbReference type="GO" id="GO:0030170">
    <property type="term" value="F:pyridoxal phosphate binding"/>
    <property type="evidence" value="ECO:0007669"/>
    <property type="project" value="InterPro"/>
</dbReference>
<dbReference type="CDD" id="cd00609">
    <property type="entry name" value="AAT_like"/>
    <property type="match status" value="1"/>
</dbReference>
<dbReference type="PANTHER" id="PTHR46383">
    <property type="entry name" value="ASPARTATE AMINOTRANSFERASE"/>
    <property type="match status" value="1"/>
</dbReference>
<dbReference type="KEGG" id="acru:HHL28_07490"/>
<evidence type="ECO:0000256" key="3">
    <source>
        <dbReference type="ARBA" id="ARBA00022576"/>
    </source>
</evidence>
<evidence type="ECO:0000256" key="1">
    <source>
        <dbReference type="ARBA" id="ARBA00001933"/>
    </source>
</evidence>
<evidence type="ECO:0000256" key="2">
    <source>
        <dbReference type="ARBA" id="ARBA00007441"/>
    </source>
</evidence>
<evidence type="ECO:0000256" key="6">
    <source>
        <dbReference type="ARBA" id="ARBA00049185"/>
    </source>
</evidence>
<comment type="similarity">
    <text evidence="2 7">Belongs to the class-I pyridoxal-phosphate-dependent aminotransferase family.</text>
</comment>
<reference evidence="10" key="1">
    <citation type="submission" date="2020-04" db="EMBL/GenBank/DDBJ databases">
        <title>A desert anoxygenic phototrophic bacterium fixes CO2 using RubisCO under aerobic conditions.</title>
        <authorList>
            <person name="Tang K."/>
        </authorList>
    </citation>
    <scope>NUCLEOTIDE SEQUENCE [LARGE SCALE GENOMIC DNA]</scope>
    <source>
        <strain evidence="10">MIMtkB3</strain>
    </source>
</reference>
<keyword evidence="5" id="KW-0663">Pyridoxal phosphate</keyword>
<evidence type="ECO:0000313" key="11">
    <source>
        <dbReference type="Proteomes" id="UP000501891"/>
    </source>
</evidence>
<dbReference type="AlphaFoldDB" id="A0A858R600"/>
<comment type="catalytic activity">
    <reaction evidence="6">
        <text>L-aspartate + 2-oxoglutarate = oxaloacetate + L-glutamate</text>
        <dbReference type="Rhea" id="RHEA:21824"/>
        <dbReference type="ChEBI" id="CHEBI:16452"/>
        <dbReference type="ChEBI" id="CHEBI:16810"/>
        <dbReference type="ChEBI" id="CHEBI:29985"/>
        <dbReference type="ChEBI" id="CHEBI:29991"/>
        <dbReference type="EC" id="2.6.1.1"/>
    </reaction>
</comment>
<comment type="cofactor">
    <cofactor evidence="1 7">
        <name>pyridoxal 5'-phosphate</name>
        <dbReference type="ChEBI" id="CHEBI:597326"/>
    </cofactor>
</comment>
<dbReference type="PROSITE" id="PS00105">
    <property type="entry name" value="AA_TRANSFER_CLASS_1"/>
    <property type="match status" value="1"/>
</dbReference>
<organism evidence="10 11">
    <name type="scientific">Aerophototrophica crusticola</name>
    <dbReference type="NCBI Taxonomy" id="1709002"/>
    <lineage>
        <taxon>Bacteria</taxon>
        <taxon>Pseudomonadati</taxon>
        <taxon>Pseudomonadota</taxon>
        <taxon>Alphaproteobacteria</taxon>
        <taxon>Rhodospirillales</taxon>
        <taxon>Rhodospirillaceae</taxon>
        <taxon>Aerophototrophica</taxon>
    </lineage>
</organism>
<dbReference type="InterPro" id="IPR004839">
    <property type="entry name" value="Aminotransferase_I/II_large"/>
</dbReference>
<dbReference type="EMBL" id="CP051775">
    <property type="protein sequence ID" value="QJE72949.1"/>
    <property type="molecule type" value="Genomic_DNA"/>
</dbReference>
<dbReference type="Pfam" id="PF00155">
    <property type="entry name" value="Aminotran_1_2"/>
    <property type="match status" value="1"/>
</dbReference>
<accession>A0A858R600</accession>
<proteinExistence type="inferred from homology"/>
<protein>
    <recommendedName>
        <fullName evidence="7">Aminotransferase</fullName>
        <ecNumber evidence="7">2.6.1.-</ecNumber>
    </recommendedName>
</protein>
<dbReference type="InterPro" id="IPR015421">
    <property type="entry name" value="PyrdxlP-dep_Trfase_major"/>
</dbReference>
<evidence type="ECO:0000256" key="4">
    <source>
        <dbReference type="ARBA" id="ARBA00022679"/>
    </source>
</evidence>
<dbReference type="InterPro" id="IPR004838">
    <property type="entry name" value="NHTrfase_class1_PyrdxlP-BS"/>
</dbReference>
<dbReference type="SUPFAM" id="SSF53383">
    <property type="entry name" value="PLP-dependent transferases"/>
    <property type="match status" value="1"/>
</dbReference>
<dbReference type="EC" id="2.6.1.-" evidence="7"/>
<sequence length="416" mass="44425">MGPSFTAAPPPGNQHEKSGEGRAELPSGLSGVPGQGCWEPASRGRVAPFIVMEVMRAANARAAAGGDVLHLEIGQPSTSAPKAVVEAAEKALRSDRLGYTDALGLPALREAISRWYRDRHGVSVPAERVAVTTGSSAGFLLGFLAAFEPGDRVALAAPGYPAYRNILRALDLEPVEVPCGPETRFQPTPALLEALDRPVRGLIVASPSNPAGSMLSPAELASLARWCEANGVRLVSDEIYHGITFGSVAASTALETSQRALVVNSFSKYFSMTGWRLGWLVVPPELQRALECLSQNLYISPPSISQHAAVAAFDAVEELEGHVARYRRSRDLLLEELPKAGFGKLAPADGAFYVYADVSDLTDDSEAFCRHILERTGVAITPGVDFDTARGHRFLRLSFAGSEAEIAEAARRLRTL</sequence>
<dbReference type="Proteomes" id="UP000501891">
    <property type="component" value="Chromosome"/>
</dbReference>
<dbReference type="GO" id="GO:0006520">
    <property type="term" value="P:amino acid metabolic process"/>
    <property type="evidence" value="ECO:0007669"/>
    <property type="project" value="InterPro"/>
</dbReference>
<feature type="compositionally biased region" description="Basic and acidic residues" evidence="8">
    <location>
        <begin position="14"/>
        <end position="23"/>
    </location>
</feature>
<dbReference type="GO" id="GO:0004069">
    <property type="term" value="F:L-aspartate:2-oxoglutarate aminotransferase activity"/>
    <property type="evidence" value="ECO:0007669"/>
    <property type="project" value="UniProtKB-EC"/>
</dbReference>
<dbReference type="Gene3D" id="3.40.640.10">
    <property type="entry name" value="Type I PLP-dependent aspartate aminotransferase-like (Major domain)"/>
    <property type="match status" value="1"/>
</dbReference>
<keyword evidence="11" id="KW-1185">Reference proteome</keyword>
<dbReference type="InterPro" id="IPR050596">
    <property type="entry name" value="AspAT/PAT-like"/>
</dbReference>
<feature type="domain" description="Aminotransferase class I/classII large" evidence="9">
    <location>
        <begin position="67"/>
        <end position="413"/>
    </location>
</feature>